<dbReference type="Pfam" id="PF07751">
    <property type="entry name" value="Abi_2"/>
    <property type="match status" value="1"/>
</dbReference>
<dbReference type="EMBL" id="LKST01000002">
    <property type="protein sequence ID" value="KQB84621.1"/>
    <property type="molecule type" value="Genomic_DNA"/>
</dbReference>
<reference evidence="1 2" key="1">
    <citation type="submission" date="2015-10" db="EMBL/GenBank/DDBJ databases">
        <title>Corynebacteirum lowii and Corynebacterium oculi species nova, derived from human clinical disease and and emended description of Corynebacterium mastiditis.</title>
        <authorList>
            <person name="Bernard K."/>
            <person name="Pacheco A.L."/>
            <person name="Mcdougall C."/>
            <person name="Burtx T."/>
            <person name="Weibe D."/>
            <person name="Tyler S."/>
            <person name="Olson A.B."/>
            <person name="Cnockaert M."/>
            <person name="Eguchi H."/>
            <person name="Kuwahara T."/>
            <person name="Nakayama-Imaohji H."/>
            <person name="Boudewijins M."/>
            <person name="Van Hoecke F."/>
            <person name="Bernier A.-M."/>
            <person name="Vandamme P."/>
        </authorList>
    </citation>
    <scope>NUCLEOTIDE SEQUENCE [LARGE SCALE GENOMIC DNA]</scope>
    <source>
        <strain evidence="1 2">NML 130210</strain>
    </source>
</reference>
<protein>
    <submittedName>
        <fullName evidence="1">Abi-like protein</fullName>
    </submittedName>
</protein>
<evidence type="ECO:0000313" key="2">
    <source>
        <dbReference type="Proteomes" id="UP000050517"/>
    </source>
</evidence>
<comment type="caution">
    <text evidence="1">The sequence shown here is derived from an EMBL/GenBank/DDBJ whole genome shotgun (WGS) entry which is preliminary data.</text>
</comment>
<name>A0A0Q0UDK8_9CORY</name>
<accession>A0A0Q0UDK8</accession>
<dbReference type="STRING" id="1544416.Cocul_01429"/>
<dbReference type="AlphaFoldDB" id="A0A0Q0UDK8"/>
<evidence type="ECO:0000313" key="1">
    <source>
        <dbReference type="EMBL" id="KQB84621.1"/>
    </source>
</evidence>
<organism evidence="1 2">
    <name type="scientific">Corynebacterium oculi</name>
    <dbReference type="NCBI Taxonomy" id="1544416"/>
    <lineage>
        <taxon>Bacteria</taxon>
        <taxon>Bacillati</taxon>
        <taxon>Actinomycetota</taxon>
        <taxon>Actinomycetes</taxon>
        <taxon>Mycobacteriales</taxon>
        <taxon>Corynebacteriaceae</taxon>
        <taxon>Corynebacterium</taxon>
    </lineage>
</organism>
<proteinExistence type="predicted"/>
<dbReference type="PATRIC" id="fig|1544416.3.peg.1434"/>
<dbReference type="InterPro" id="IPR011664">
    <property type="entry name" value="Abi_system_AbiD/AbiF-like"/>
</dbReference>
<keyword evidence="2" id="KW-1185">Reference proteome</keyword>
<dbReference type="Proteomes" id="UP000050517">
    <property type="component" value="Unassembled WGS sequence"/>
</dbReference>
<gene>
    <name evidence="1" type="ORF">Cocul_01429</name>
</gene>
<sequence>MYSMYQSFSPPRALLGSGLDLYNWSMQHVSSKPPTSVPEQISLLRERGMQMSDTIATQWLSTVGYYRLSGYWYPARIIKNGRRENNFIPGTHFNDAISLYEADRKLRTLVHDGMERIEVALRTKLCNQICANDSLAYTDPSIFRPTFNHQSWTQAANKRIKRSLRHNEAIKHYKNDYAGDYPFWVMAEVLDFSDISRLYEGLKTGDQREIAENLGITIDLHLLSKEQRNNVTAGSPMARWFEHFTIIRNTCAHHGRLWNKSFVPTPTNALRTISSINTLPQGQSEKIYGALILMSYLLQGISPGTTWPNKVSSLIKESFFTNPIVTPQALGAPSDWDGSISSATLT</sequence>